<dbReference type="EMBL" id="RCDB01000001">
    <property type="protein sequence ID" value="RLK52416.1"/>
    <property type="molecule type" value="Genomic_DNA"/>
</dbReference>
<evidence type="ECO:0000313" key="2">
    <source>
        <dbReference type="EMBL" id="RLK52416.1"/>
    </source>
</evidence>
<accession>A0A498CCV8</accession>
<dbReference type="PROSITE" id="PS51257">
    <property type="entry name" value="PROKAR_LIPOPROTEIN"/>
    <property type="match status" value="1"/>
</dbReference>
<sequence>MTVSRFVSLTVLAVAGALAFAGCAASTPTPAATGSAGGSASALPNPGTDLEIDAAWLGGTAIALVTTGSSTCVPTATDVAVQADGSLAVTLADPEAAACTRDLVPRATYVALPEGVDPTRELDIVVTYNGAVDDTDLDGFTGAAAAEFTASAGWVDDDLFALVTYGSSSCAPVVEKVDVAGAGVTVTFATPAADQVCTMDMAPRVTLVTAPGAEDDNATVTLTGGGAEFSTPVTIPIAD</sequence>
<keyword evidence="3" id="KW-1185">Reference proteome</keyword>
<reference evidence="2 3" key="1">
    <citation type="journal article" date="2015" name="Stand. Genomic Sci.">
        <title>Genomic Encyclopedia of Bacterial and Archaeal Type Strains, Phase III: the genomes of soil and plant-associated and newly described type strains.</title>
        <authorList>
            <person name="Whitman W.B."/>
            <person name="Woyke T."/>
            <person name="Klenk H.P."/>
            <person name="Zhou Y."/>
            <person name="Lilburn T.G."/>
            <person name="Beck B.J."/>
            <person name="De Vos P."/>
            <person name="Vandamme P."/>
            <person name="Eisen J.A."/>
            <person name="Garrity G."/>
            <person name="Hugenholtz P."/>
            <person name="Kyrpides N.C."/>
        </authorList>
    </citation>
    <scope>NUCLEOTIDE SEQUENCE [LARGE SCALE GENOMIC DNA]</scope>
    <source>
        <strain evidence="2 3">S2T63</strain>
    </source>
</reference>
<dbReference type="OrthoDB" id="5083660at2"/>
<feature type="signal peptide" evidence="1">
    <location>
        <begin position="1"/>
        <end position="31"/>
    </location>
</feature>
<evidence type="ECO:0000256" key="1">
    <source>
        <dbReference type="SAM" id="SignalP"/>
    </source>
</evidence>
<evidence type="ECO:0000313" key="3">
    <source>
        <dbReference type="Proteomes" id="UP000273158"/>
    </source>
</evidence>
<gene>
    <name evidence="2" type="ORF">C7474_0354</name>
</gene>
<keyword evidence="1" id="KW-0732">Signal</keyword>
<dbReference type="RefSeq" id="WP_121057094.1">
    <property type="nucleotide sequence ID" value="NZ_RCDB01000001.1"/>
</dbReference>
<name>A0A498CCV8_9MICO</name>
<feature type="chain" id="PRO_5019797772" evidence="1">
    <location>
        <begin position="32"/>
        <end position="239"/>
    </location>
</feature>
<organism evidence="2 3">
    <name type="scientific">Microbacterium telephonicum</name>
    <dbReference type="NCBI Taxonomy" id="1714841"/>
    <lineage>
        <taxon>Bacteria</taxon>
        <taxon>Bacillati</taxon>
        <taxon>Actinomycetota</taxon>
        <taxon>Actinomycetes</taxon>
        <taxon>Micrococcales</taxon>
        <taxon>Microbacteriaceae</taxon>
        <taxon>Microbacterium</taxon>
    </lineage>
</organism>
<comment type="caution">
    <text evidence="2">The sequence shown here is derived from an EMBL/GenBank/DDBJ whole genome shotgun (WGS) entry which is preliminary data.</text>
</comment>
<proteinExistence type="predicted"/>
<dbReference type="Proteomes" id="UP000273158">
    <property type="component" value="Unassembled WGS sequence"/>
</dbReference>
<dbReference type="AlphaFoldDB" id="A0A498CCV8"/>
<protein>
    <submittedName>
        <fullName evidence="2">Uncharacterized protein</fullName>
    </submittedName>
</protein>